<comment type="caution">
    <text evidence="2">The sequence shown here is derived from an EMBL/GenBank/DDBJ whole genome shotgun (WGS) entry which is preliminary data.</text>
</comment>
<accession>M6D2J4</accession>
<reference evidence="2 3" key="1">
    <citation type="submission" date="2013-01" db="EMBL/GenBank/DDBJ databases">
        <authorList>
            <person name="Harkins D.M."/>
            <person name="Durkin A.S."/>
            <person name="Brinkac L.M."/>
            <person name="Haft D.H."/>
            <person name="Selengut J.D."/>
            <person name="Sanka R."/>
            <person name="DePew J."/>
            <person name="Purushe J."/>
            <person name="Galloway R.L."/>
            <person name="Vinetz J.M."/>
            <person name="Sutton G.G."/>
            <person name="Nierman W.C."/>
            <person name="Fouts D.E."/>
        </authorList>
    </citation>
    <scope>NUCLEOTIDE SEQUENCE [LARGE SCALE GENOMIC DNA]</scope>
    <source>
        <strain evidence="2 3">79601</strain>
    </source>
</reference>
<dbReference type="InterPro" id="IPR029058">
    <property type="entry name" value="AB_hydrolase_fold"/>
</dbReference>
<protein>
    <submittedName>
        <fullName evidence="2">Alpha/beta hydrolase domain protein</fullName>
    </submittedName>
</protein>
<dbReference type="AlphaFoldDB" id="M6D2J4"/>
<feature type="domain" description="AB hydrolase-1" evidence="1">
    <location>
        <begin position="82"/>
        <end position="333"/>
    </location>
</feature>
<evidence type="ECO:0000313" key="2">
    <source>
        <dbReference type="EMBL" id="EMJ95403.1"/>
    </source>
</evidence>
<proteinExistence type="predicted"/>
<dbReference type="EMBL" id="ANIK01000035">
    <property type="protein sequence ID" value="EMJ95403.1"/>
    <property type="molecule type" value="Genomic_DNA"/>
</dbReference>
<dbReference type="OrthoDB" id="9112061at2"/>
<dbReference type="InterPro" id="IPR050266">
    <property type="entry name" value="AB_hydrolase_sf"/>
</dbReference>
<evidence type="ECO:0000259" key="1">
    <source>
        <dbReference type="Pfam" id="PF12697"/>
    </source>
</evidence>
<dbReference type="SUPFAM" id="SSF53474">
    <property type="entry name" value="alpha/beta-Hydrolases"/>
    <property type="match status" value="1"/>
</dbReference>
<sequence length="379" mass="41875">MRIELNNKFRIGIRIRNFWGIFFVLFALVATQSIFGTSYQRKILTYNVVGQNFSNYTTTNYKLNVVQYRNSDLIQTPGAKNVLCVHGFGDTSSIFEPLAKELILKNKANNVYIVDLPGHGGSTLTKGTAAHPANIGELTVHNYEEATRALLSEMRLNIPWPELPDTIVGHSIGGLVVQLMQDKLKSKGSSLWTRYGIIDTVLIASDIPYPLPWSGSDVTMDDPNYQYSAKALVWNFKVEKILSFFPPVVGLFVESPDDFFINSKYSVNGVPVTGAPTPAQVEVMNVLEPYPAAANIVGLDPTGQTQNAVPRLPVAQNLWSGFNLKVVWLDKDPFFSQVETQNLAHYLKPGGLGVMVTISDPEAVHGTPFSKPSLLIPLF</sequence>
<dbReference type="PATRIC" id="fig|1218565.3.peg.1984"/>
<dbReference type="PANTHER" id="PTHR43798">
    <property type="entry name" value="MONOACYLGLYCEROL LIPASE"/>
    <property type="match status" value="1"/>
</dbReference>
<dbReference type="InterPro" id="IPR000073">
    <property type="entry name" value="AB_hydrolase_1"/>
</dbReference>
<dbReference type="Pfam" id="PF12697">
    <property type="entry name" value="Abhydrolase_6"/>
    <property type="match status" value="1"/>
</dbReference>
<keyword evidence="2" id="KW-0378">Hydrolase</keyword>
<dbReference type="GO" id="GO:0016787">
    <property type="term" value="F:hydrolase activity"/>
    <property type="evidence" value="ECO:0007669"/>
    <property type="project" value="UniProtKB-KW"/>
</dbReference>
<dbReference type="Proteomes" id="UP000011988">
    <property type="component" value="Unassembled WGS sequence"/>
</dbReference>
<organism evidence="2 3">
    <name type="scientific">Leptospira alstonii serovar Sichuan str. 79601</name>
    <dbReference type="NCBI Taxonomy" id="1218565"/>
    <lineage>
        <taxon>Bacteria</taxon>
        <taxon>Pseudomonadati</taxon>
        <taxon>Spirochaetota</taxon>
        <taxon>Spirochaetia</taxon>
        <taxon>Leptospirales</taxon>
        <taxon>Leptospiraceae</taxon>
        <taxon>Leptospira</taxon>
    </lineage>
</organism>
<dbReference type="PANTHER" id="PTHR43798:SF33">
    <property type="entry name" value="HYDROLASE, PUTATIVE (AFU_ORTHOLOGUE AFUA_2G14860)-RELATED"/>
    <property type="match status" value="1"/>
</dbReference>
<gene>
    <name evidence="2" type="ORF">LEP1GSC194_3637</name>
</gene>
<dbReference type="GO" id="GO:0016020">
    <property type="term" value="C:membrane"/>
    <property type="evidence" value="ECO:0007669"/>
    <property type="project" value="TreeGrafter"/>
</dbReference>
<dbReference type="RefSeq" id="WP_020773245.1">
    <property type="nucleotide sequence ID" value="NZ_ANIK01000035.1"/>
</dbReference>
<evidence type="ECO:0000313" key="3">
    <source>
        <dbReference type="Proteomes" id="UP000011988"/>
    </source>
</evidence>
<name>M6D2J4_9LEPT</name>
<dbReference type="Gene3D" id="3.40.50.1820">
    <property type="entry name" value="alpha/beta hydrolase"/>
    <property type="match status" value="1"/>
</dbReference>